<keyword evidence="3" id="KW-1185">Reference proteome</keyword>
<accession>A0ABM8K8Z2</accession>
<keyword evidence="1" id="KW-0732">Signal</keyword>
<gene>
    <name evidence="2" type="ORF">CRDW_28530</name>
</gene>
<protein>
    <submittedName>
        <fullName evidence="2">Uncharacterized protein</fullName>
    </submittedName>
</protein>
<evidence type="ECO:0000313" key="3">
    <source>
        <dbReference type="Proteomes" id="UP001380186"/>
    </source>
</evidence>
<proteinExistence type="predicted"/>
<organism evidence="2 3">
    <name type="scientific">Chryseobacterium gambrini</name>
    <dbReference type="NCBI Taxonomy" id="373672"/>
    <lineage>
        <taxon>Bacteria</taxon>
        <taxon>Pseudomonadati</taxon>
        <taxon>Bacteroidota</taxon>
        <taxon>Flavobacteriia</taxon>
        <taxon>Flavobacteriales</taxon>
        <taxon>Weeksellaceae</taxon>
        <taxon>Chryseobacterium group</taxon>
        <taxon>Chryseobacterium</taxon>
    </lineage>
</organism>
<evidence type="ECO:0000313" key="2">
    <source>
        <dbReference type="EMBL" id="BEV05479.1"/>
    </source>
</evidence>
<sequence>MKKTLLIGALFVAGIVSAFPFRTSCGTVIQVNDSGMGDMTYDQVIKTLKLMNGVVCGTTNVSITIYQH</sequence>
<dbReference type="RefSeq" id="WP_256039752.1">
    <property type="nucleotide sequence ID" value="NZ_AP029022.1"/>
</dbReference>
<feature type="signal peptide" evidence="1">
    <location>
        <begin position="1"/>
        <end position="18"/>
    </location>
</feature>
<evidence type="ECO:0000256" key="1">
    <source>
        <dbReference type="SAM" id="SignalP"/>
    </source>
</evidence>
<feature type="chain" id="PRO_5045271507" evidence="1">
    <location>
        <begin position="19"/>
        <end position="68"/>
    </location>
</feature>
<reference evidence="2 3" key="1">
    <citation type="journal article" date="2020" name="Microbes Environ.">
        <title>Synthetic bacterial community of duckweed: a simple and stable system to study plant-microbe interactions.</title>
        <authorList>
            <person name="Ishizawa H."/>
            <person name="Tada M."/>
            <person name="Kuroda M."/>
            <person name="Inoue D."/>
            <person name="Futamata H."/>
            <person name="Ike M."/>
        </authorList>
    </citation>
    <scope>NUCLEOTIDE SEQUENCE [LARGE SCALE GENOMIC DNA]</scope>
    <source>
        <strain evidence="2 3">DW100</strain>
    </source>
</reference>
<dbReference type="Proteomes" id="UP001380186">
    <property type="component" value="Chromosome"/>
</dbReference>
<dbReference type="EMBL" id="AP029022">
    <property type="protein sequence ID" value="BEV05479.1"/>
    <property type="molecule type" value="Genomic_DNA"/>
</dbReference>
<name>A0ABM8K8Z2_9FLAO</name>